<feature type="domain" description="Ferrous iron transporter FeoA-like" evidence="2">
    <location>
        <begin position="1"/>
        <end position="69"/>
    </location>
</feature>
<dbReference type="InterPro" id="IPR053184">
    <property type="entry name" value="FeoA-like"/>
</dbReference>
<dbReference type="EMBL" id="ADKM02000085">
    <property type="protein sequence ID" value="EGC02924.1"/>
    <property type="molecule type" value="Genomic_DNA"/>
</dbReference>
<reference evidence="3 4" key="1">
    <citation type="submission" date="2011-02" db="EMBL/GenBank/DDBJ databases">
        <authorList>
            <person name="Nelson K.E."/>
            <person name="Sutton G."/>
            <person name="Torralba M."/>
            <person name="Durkin S."/>
            <person name="Harkins D."/>
            <person name="Montgomery R."/>
            <person name="Ziemer C."/>
            <person name="Klaassens E."/>
            <person name="Ocuiv P."/>
            <person name="Morrison M."/>
        </authorList>
    </citation>
    <scope>NUCLEOTIDE SEQUENCE [LARGE SCALE GENOMIC DNA]</scope>
    <source>
        <strain evidence="3 4">8</strain>
    </source>
</reference>
<dbReference type="InterPro" id="IPR007167">
    <property type="entry name" value="Fe-transptr_FeoA-like"/>
</dbReference>
<dbReference type="PANTHER" id="PTHR43151:SF1">
    <property type="entry name" value="SSR2333 PROTEIN"/>
    <property type="match status" value="1"/>
</dbReference>
<dbReference type="PANTHER" id="PTHR43151">
    <property type="entry name" value="FEOA FAMILY PROTEIN"/>
    <property type="match status" value="1"/>
</dbReference>
<protein>
    <submittedName>
        <fullName evidence="3">FeoA domain protein</fullName>
    </submittedName>
</protein>
<comment type="caution">
    <text evidence="3">The sequence shown here is derived from an EMBL/GenBank/DDBJ whole genome shotgun (WGS) entry which is preliminary data.</text>
</comment>
<dbReference type="SUPFAM" id="SSF50037">
    <property type="entry name" value="C-terminal domain of transcriptional repressors"/>
    <property type="match status" value="1"/>
</dbReference>
<dbReference type="InterPro" id="IPR038157">
    <property type="entry name" value="FeoA_core_dom"/>
</dbReference>
<dbReference type="STRING" id="246199.CUS_6737"/>
<dbReference type="GO" id="GO:0046914">
    <property type="term" value="F:transition metal ion binding"/>
    <property type="evidence" value="ECO:0007669"/>
    <property type="project" value="InterPro"/>
</dbReference>
<sequence length="69" mass="7252">MPLTLAAAGETNIIKGIDGTAETKRFLENLGFKEGCSVTVINSMCGSLIVGLHEDMVAVSQDMAARIIV</sequence>
<organism evidence="3 4">
    <name type="scientific">Ruminococcus albus 8</name>
    <dbReference type="NCBI Taxonomy" id="246199"/>
    <lineage>
        <taxon>Bacteria</taxon>
        <taxon>Bacillati</taxon>
        <taxon>Bacillota</taxon>
        <taxon>Clostridia</taxon>
        <taxon>Eubacteriales</taxon>
        <taxon>Oscillospiraceae</taxon>
        <taxon>Ruminococcus</taxon>
    </lineage>
</organism>
<evidence type="ECO:0000313" key="3">
    <source>
        <dbReference type="EMBL" id="EGC02924.1"/>
    </source>
</evidence>
<dbReference type="RefSeq" id="WP_002849996.1">
    <property type="nucleotide sequence ID" value="NZ_ADKM02000085.1"/>
</dbReference>
<dbReference type="SMART" id="SM00899">
    <property type="entry name" value="FeoA"/>
    <property type="match status" value="1"/>
</dbReference>
<evidence type="ECO:0000256" key="1">
    <source>
        <dbReference type="ARBA" id="ARBA00023004"/>
    </source>
</evidence>
<dbReference type="InterPro" id="IPR008988">
    <property type="entry name" value="Transcriptional_repressor_C"/>
</dbReference>
<gene>
    <name evidence="3" type="ORF">CUS_6737</name>
</gene>
<dbReference type="OrthoDB" id="5984at2"/>
<name>E9SCY3_RUMAL</name>
<dbReference type="eggNOG" id="COG1918">
    <property type="taxonomic scope" value="Bacteria"/>
</dbReference>
<dbReference type="Proteomes" id="UP000004259">
    <property type="component" value="Unassembled WGS sequence"/>
</dbReference>
<evidence type="ECO:0000313" key="4">
    <source>
        <dbReference type="Proteomes" id="UP000004259"/>
    </source>
</evidence>
<evidence type="ECO:0000259" key="2">
    <source>
        <dbReference type="SMART" id="SM00899"/>
    </source>
</evidence>
<keyword evidence="1" id="KW-0408">Iron</keyword>
<dbReference type="AlphaFoldDB" id="E9SCY3"/>
<accession>E9SCY3</accession>
<proteinExistence type="predicted"/>
<dbReference type="Pfam" id="PF04023">
    <property type="entry name" value="FeoA"/>
    <property type="match status" value="1"/>
</dbReference>
<dbReference type="Gene3D" id="2.30.30.90">
    <property type="match status" value="1"/>
</dbReference>
<keyword evidence="4" id="KW-1185">Reference proteome</keyword>